<sequence length="70" mass="7817">HYIVQRTPPHSYPLSPHIQYGSLSYAHVKPPGSDREERKELSGIAADTSWPRCTLAPECCSRDSVTGSEY</sequence>
<accession>A0A392S692</accession>
<evidence type="ECO:0000313" key="2">
    <source>
        <dbReference type="Proteomes" id="UP000265520"/>
    </source>
</evidence>
<reference evidence="1 2" key="1">
    <citation type="journal article" date="2018" name="Front. Plant Sci.">
        <title>Red Clover (Trifolium pratense) and Zigzag Clover (T. medium) - A Picture of Genomic Similarities and Differences.</title>
        <authorList>
            <person name="Dluhosova J."/>
            <person name="Istvanek J."/>
            <person name="Nedelnik J."/>
            <person name="Repkova J."/>
        </authorList>
    </citation>
    <scope>NUCLEOTIDE SEQUENCE [LARGE SCALE GENOMIC DNA]</scope>
    <source>
        <strain evidence="2">cv. 10/8</strain>
        <tissue evidence="1">Leaf</tissue>
    </source>
</reference>
<protein>
    <submittedName>
        <fullName evidence="1">Uncharacterized protein</fullName>
    </submittedName>
</protein>
<proteinExistence type="predicted"/>
<evidence type="ECO:0000313" key="1">
    <source>
        <dbReference type="EMBL" id="MCI44411.1"/>
    </source>
</evidence>
<dbReference type="AlphaFoldDB" id="A0A392S692"/>
<comment type="caution">
    <text evidence="1">The sequence shown here is derived from an EMBL/GenBank/DDBJ whole genome shotgun (WGS) entry which is preliminary data.</text>
</comment>
<feature type="non-terminal residue" evidence="1">
    <location>
        <position position="1"/>
    </location>
</feature>
<dbReference type="Proteomes" id="UP000265520">
    <property type="component" value="Unassembled WGS sequence"/>
</dbReference>
<dbReference type="EMBL" id="LXQA010330210">
    <property type="protein sequence ID" value="MCI44411.1"/>
    <property type="molecule type" value="Genomic_DNA"/>
</dbReference>
<keyword evidence="2" id="KW-1185">Reference proteome</keyword>
<organism evidence="1 2">
    <name type="scientific">Trifolium medium</name>
    <dbReference type="NCBI Taxonomy" id="97028"/>
    <lineage>
        <taxon>Eukaryota</taxon>
        <taxon>Viridiplantae</taxon>
        <taxon>Streptophyta</taxon>
        <taxon>Embryophyta</taxon>
        <taxon>Tracheophyta</taxon>
        <taxon>Spermatophyta</taxon>
        <taxon>Magnoliopsida</taxon>
        <taxon>eudicotyledons</taxon>
        <taxon>Gunneridae</taxon>
        <taxon>Pentapetalae</taxon>
        <taxon>rosids</taxon>
        <taxon>fabids</taxon>
        <taxon>Fabales</taxon>
        <taxon>Fabaceae</taxon>
        <taxon>Papilionoideae</taxon>
        <taxon>50 kb inversion clade</taxon>
        <taxon>NPAAA clade</taxon>
        <taxon>Hologalegina</taxon>
        <taxon>IRL clade</taxon>
        <taxon>Trifolieae</taxon>
        <taxon>Trifolium</taxon>
    </lineage>
</organism>
<name>A0A392S692_9FABA</name>